<gene>
    <name evidence="1" type="ORF">BM477_06145</name>
</gene>
<comment type="caution">
    <text evidence="1">The sequence shown here is derived from an EMBL/GenBank/DDBJ whole genome shotgun (WGS) entry which is preliminary data.</text>
</comment>
<accession>A0A1Q5PLY2</accession>
<dbReference type="RefSeq" id="WP_075361814.1">
    <property type="nucleotide sequence ID" value="NZ_MPDM01000006.1"/>
</dbReference>
<evidence type="ECO:0008006" key="3">
    <source>
        <dbReference type="Google" id="ProtNLM"/>
    </source>
</evidence>
<name>A0A1Q5PLY2_9ACTO</name>
<dbReference type="Proteomes" id="UP000186465">
    <property type="component" value="Unassembled WGS sequence"/>
</dbReference>
<dbReference type="STRING" id="156892.BM477_06145"/>
<dbReference type="EMBL" id="MPDM01000006">
    <property type="protein sequence ID" value="OKL48046.1"/>
    <property type="molecule type" value="Genomic_DNA"/>
</dbReference>
<keyword evidence="2" id="KW-1185">Reference proteome</keyword>
<dbReference type="OrthoDB" id="5244605at2"/>
<proteinExistence type="predicted"/>
<reference evidence="2" key="1">
    <citation type="submission" date="2016-11" db="EMBL/GenBank/DDBJ databases">
        <title>Actinomyces gypaetusis sp. nov. isolated from Gypaetus barbatus in Qinghai Tibet Plateau China.</title>
        <authorList>
            <person name="Meng X."/>
        </authorList>
    </citation>
    <scope>NUCLEOTIDE SEQUENCE [LARGE SCALE GENOMIC DNA]</scope>
    <source>
        <strain evidence="2">DSM 15383</strain>
    </source>
</reference>
<dbReference type="AlphaFoldDB" id="A0A1Q5PLY2"/>
<protein>
    <recommendedName>
        <fullName evidence="3">EcsC family protein</fullName>
    </recommendedName>
</protein>
<evidence type="ECO:0000313" key="2">
    <source>
        <dbReference type="Proteomes" id="UP000186465"/>
    </source>
</evidence>
<sequence length="256" mass="26982">MKIPSALLKSIGVTLTNALASNSEEAMLEAIDAALKAPAPLIIKRVQKLRRKYPDASSDELVEIVADLFISRASWTGGATGAAAFMPGAGTAVAVGVSTAQLAAFLVHSAYMVLTVAEIKGVEVSSQQQRRFMLLAALLGEGGAEMAREELGKVGSLWAKATLERITGTSGSTINRMLAKFATKQMTKNTGKQLVGRALPFGVGAAVGFFGTRSMARDVVAGTYASLDMVHLEPQAFVMDQVHDASFQPESLPRGR</sequence>
<organism evidence="1 2">
    <name type="scientific">Boudabousia marimammalium</name>
    <dbReference type="NCBI Taxonomy" id="156892"/>
    <lineage>
        <taxon>Bacteria</taxon>
        <taxon>Bacillati</taxon>
        <taxon>Actinomycetota</taxon>
        <taxon>Actinomycetes</taxon>
        <taxon>Actinomycetales</taxon>
        <taxon>Actinomycetaceae</taxon>
        <taxon>Boudabousia</taxon>
    </lineage>
</organism>
<evidence type="ECO:0000313" key="1">
    <source>
        <dbReference type="EMBL" id="OKL48046.1"/>
    </source>
</evidence>